<keyword evidence="4" id="KW-0328">Glycosyltransferase</keyword>
<dbReference type="Proteomes" id="UP001437460">
    <property type="component" value="Unassembled WGS sequence"/>
</dbReference>
<feature type="chain" id="PRO_5047025593" description="Penicillin-binding protein 1A" evidence="16">
    <location>
        <begin position="28"/>
        <end position="239"/>
    </location>
</feature>
<dbReference type="Pfam" id="PF00912">
    <property type="entry name" value="Transgly"/>
    <property type="match status" value="1"/>
</dbReference>
<keyword evidence="10" id="KW-1133">Transmembrane helix</keyword>
<dbReference type="InterPro" id="IPR023346">
    <property type="entry name" value="Lysozyme-like_dom_sf"/>
</dbReference>
<keyword evidence="13" id="KW-0961">Cell wall biogenesis/degradation</keyword>
<gene>
    <name evidence="18" type="ORF">WMO41_06830</name>
</gene>
<evidence type="ECO:0000256" key="4">
    <source>
        <dbReference type="ARBA" id="ARBA00022676"/>
    </source>
</evidence>
<evidence type="ECO:0000256" key="9">
    <source>
        <dbReference type="ARBA" id="ARBA00022984"/>
    </source>
</evidence>
<evidence type="ECO:0000256" key="1">
    <source>
        <dbReference type="ARBA" id="ARBA00004401"/>
    </source>
</evidence>
<keyword evidence="8" id="KW-0735">Signal-anchor</keyword>
<evidence type="ECO:0000256" key="5">
    <source>
        <dbReference type="ARBA" id="ARBA00022679"/>
    </source>
</evidence>
<dbReference type="SUPFAM" id="SSF53955">
    <property type="entry name" value="Lysozyme-like"/>
    <property type="match status" value="1"/>
</dbReference>
<evidence type="ECO:0000256" key="7">
    <source>
        <dbReference type="ARBA" id="ARBA00022960"/>
    </source>
</evidence>
<feature type="domain" description="Glycosyl transferase family 51" evidence="17">
    <location>
        <begin position="49"/>
        <end position="218"/>
    </location>
</feature>
<evidence type="ECO:0000313" key="18">
    <source>
        <dbReference type="EMBL" id="MEQ2562877.1"/>
    </source>
</evidence>
<evidence type="ECO:0000256" key="12">
    <source>
        <dbReference type="ARBA" id="ARBA00023251"/>
    </source>
</evidence>
<keyword evidence="5" id="KW-0808">Transferase</keyword>
<evidence type="ECO:0000256" key="15">
    <source>
        <dbReference type="ARBA" id="ARBA00049902"/>
    </source>
</evidence>
<organism evidence="18 19">
    <name type="scientific">Ventrimonas faecis</name>
    <dbReference type="NCBI Taxonomy" id="3133170"/>
    <lineage>
        <taxon>Bacteria</taxon>
        <taxon>Bacillati</taxon>
        <taxon>Bacillota</taxon>
        <taxon>Clostridia</taxon>
        <taxon>Lachnospirales</taxon>
        <taxon>Lachnospiraceae</taxon>
        <taxon>Ventrimonas</taxon>
    </lineage>
</organism>
<keyword evidence="12" id="KW-0046">Antibiotic resistance</keyword>
<comment type="subcellular location">
    <subcellularLocation>
        <location evidence="1">Cell membrane</location>
        <topology evidence="1">Single-pass type II membrane protein</topology>
    </subcellularLocation>
</comment>
<dbReference type="PROSITE" id="PS51257">
    <property type="entry name" value="PROKAR_LIPOPROTEIN"/>
    <property type="match status" value="1"/>
</dbReference>
<keyword evidence="11" id="KW-0472">Membrane</keyword>
<evidence type="ECO:0000256" key="6">
    <source>
        <dbReference type="ARBA" id="ARBA00022692"/>
    </source>
</evidence>
<dbReference type="InterPro" id="IPR036950">
    <property type="entry name" value="PBP_transglycosylase"/>
</dbReference>
<accession>A0ABV1HM23</accession>
<dbReference type="PANTHER" id="PTHR32282">
    <property type="entry name" value="BINDING PROTEIN TRANSPEPTIDASE, PUTATIVE-RELATED"/>
    <property type="match status" value="1"/>
</dbReference>
<evidence type="ECO:0000259" key="17">
    <source>
        <dbReference type="Pfam" id="PF00912"/>
    </source>
</evidence>
<dbReference type="Gene3D" id="1.10.3810.10">
    <property type="entry name" value="Biosynthetic peptidoglycan transglycosylase-like"/>
    <property type="match status" value="1"/>
</dbReference>
<evidence type="ECO:0000256" key="11">
    <source>
        <dbReference type="ARBA" id="ARBA00023136"/>
    </source>
</evidence>
<keyword evidence="9" id="KW-0573">Peptidoglycan synthesis</keyword>
<evidence type="ECO:0000256" key="16">
    <source>
        <dbReference type="SAM" id="SignalP"/>
    </source>
</evidence>
<comment type="catalytic activity">
    <reaction evidence="15">
        <text>[GlcNAc-(1-&gt;4)-Mur2Ac(oyl-L-Ala-gamma-D-Glu-L-Lys-D-Ala-D-Ala)](n)-di-trans,octa-cis-undecaprenyl diphosphate + beta-D-GlcNAc-(1-&gt;4)-Mur2Ac(oyl-L-Ala-gamma-D-Glu-L-Lys-D-Ala-D-Ala)-di-trans,octa-cis-undecaprenyl diphosphate = [GlcNAc-(1-&gt;4)-Mur2Ac(oyl-L-Ala-gamma-D-Glu-L-Lys-D-Ala-D-Ala)](n+1)-di-trans,octa-cis-undecaprenyl diphosphate + di-trans,octa-cis-undecaprenyl diphosphate + H(+)</text>
        <dbReference type="Rhea" id="RHEA:23708"/>
        <dbReference type="Rhea" id="RHEA-COMP:9602"/>
        <dbReference type="Rhea" id="RHEA-COMP:9603"/>
        <dbReference type="ChEBI" id="CHEBI:15378"/>
        <dbReference type="ChEBI" id="CHEBI:58405"/>
        <dbReference type="ChEBI" id="CHEBI:60033"/>
        <dbReference type="ChEBI" id="CHEBI:78435"/>
        <dbReference type="EC" id="2.4.99.28"/>
    </reaction>
</comment>
<proteinExistence type="predicted"/>
<keyword evidence="6" id="KW-0812">Transmembrane</keyword>
<dbReference type="InterPro" id="IPR050396">
    <property type="entry name" value="Glycosyltr_51/Transpeptidase"/>
</dbReference>
<keyword evidence="16" id="KW-0732">Signal</keyword>
<dbReference type="EMBL" id="JBBMFJ010000011">
    <property type="protein sequence ID" value="MEQ2562877.1"/>
    <property type="molecule type" value="Genomic_DNA"/>
</dbReference>
<evidence type="ECO:0000256" key="10">
    <source>
        <dbReference type="ARBA" id="ARBA00022989"/>
    </source>
</evidence>
<dbReference type="InterPro" id="IPR001264">
    <property type="entry name" value="Glyco_trans_51"/>
</dbReference>
<evidence type="ECO:0000313" key="19">
    <source>
        <dbReference type="Proteomes" id="UP001437460"/>
    </source>
</evidence>
<keyword evidence="19" id="KW-1185">Reference proteome</keyword>
<feature type="signal peptide" evidence="16">
    <location>
        <begin position="1"/>
        <end position="27"/>
    </location>
</feature>
<evidence type="ECO:0000256" key="2">
    <source>
        <dbReference type="ARBA" id="ARBA00018638"/>
    </source>
</evidence>
<keyword evidence="3" id="KW-1003">Cell membrane</keyword>
<evidence type="ECO:0000256" key="13">
    <source>
        <dbReference type="ARBA" id="ARBA00023316"/>
    </source>
</evidence>
<evidence type="ECO:0000256" key="8">
    <source>
        <dbReference type="ARBA" id="ARBA00022968"/>
    </source>
</evidence>
<dbReference type="RefSeq" id="WP_349229108.1">
    <property type="nucleotide sequence ID" value="NZ_JBBMFJ010000011.1"/>
</dbReference>
<protein>
    <recommendedName>
        <fullName evidence="2">Penicillin-binding protein 1A</fullName>
        <ecNumber evidence="14">2.4.99.28</ecNumber>
    </recommendedName>
</protein>
<dbReference type="EC" id="2.4.99.28" evidence="14"/>
<evidence type="ECO:0000256" key="3">
    <source>
        <dbReference type="ARBA" id="ARBA00022475"/>
    </source>
</evidence>
<keyword evidence="7" id="KW-0133">Cell shape</keyword>
<evidence type="ECO:0000256" key="14">
    <source>
        <dbReference type="ARBA" id="ARBA00044770"/>
    </source>
</evidence>
<reference evidence="18 19" key="1">
    <citation type="submission" date="2024-03" db="EMBL/GenBank/DDBJ databases">
        <title>Human intestinal bacterial collection.</title>
        <authorList>
            <person name="Pauvert C."/>
            <person name="Hitch T.C.A."/>
            <person name="Clavel T."/>
        </authorList>
    </citation>
    <scope>NUCLEOTIDE SEQUENCE [LARGE SCALE GENOMIC DNA]</scope>
    <source>
        <strain evidence="18 19">CLA-AP-H27</strain>
    </source>
</reference>
<sequence length="239" mass="26630">MMNGKRIVKWVFAFACTIMAGCGFALAGEGYGLYKNAVQEVSLEEKVNEIRSQESFTSLEDMPETYVQAVVSVEDHRFYDHFGLDLIAIGRAVVNDIKAGRYVEGGSTITQQLAKNLYFSQEKTMNRKAAEVFLALELEQKYTKDEILELYVNSIYFGDGYYSVGEASEGYFGKPASEMNDYECTLLAGVPNAPSKYAPSKNLALAEKRQQKVLSRMEACGYITEEETTIMAAQLVALN</sequence>
<name>A0ABV1HM23_9FIRM</name>
<dbReference type="PANTHER" id="PTHR32282:SF11">
    <property type="entry name" value="PENICILLIN-BINDING PROTEIN 1B"/>
    <property type="match status" value="1"/>
</dbReference>
<comment type="caution">
    <text evidence="18">The sequence shown here is derived from an EMBL/GenBank/DDBJ whole genome shotgun (WGS) entry which is preliminary data.</text>
</comment>